<dbReference type="InterPro" id="IPR036390">
    <property type="entry name" value="WH_DNA-bd_sf"/>
</dbReference>
<organism evidence="9 10">
    <name type="scientific">Zhengella mangrovi</name>
    <dbReference type="NCBI Taxonomy" id="1982044"/>
    <lineage>
        <taxon>Bacteria</taxon>
        <taxon>Pseudomonadati</taxon>
        <taxon>Pseudomonadota</taxon>
        <taxon>Alphaproteobacteria</taxon>
        <taxon>Hyphomicrobiales</taxon>
        <taxon>Notoacmeibacteraceae</taxon>
        <taxon>Zhengella</taxon>
    </lineage>
</organism>
<dbReference type="PANTHER" id="PTHR42756">
    <property type="entry name" value="TRANSCRIPTIONAL REGULATOR, MARR"/>
    <property type="match status" value="1"/>
</dbReference>
<evidence type="ECO:0000259" key="8">
    <source>
        <dbReference type="PROSITE" id="PS50995"/>
    </source>
</evidence>
<dbReference type="InterPro" id="IPR036388">
    <property type="entry name" value="WH-like_DNA-bd_sf"/>
</dbReference>
<dbReference type="GO" id="GO:0005737">
    <property type="term" value="C:cytoplasm"/>
    <property type="evidence" value="ECO:0007669"/>
    <property type="project" value="UniProtKB-SubCell"/>
</dbReference>
<dbReference type="RefSeq" id="WP_099306572.1">
    <property type="nucleotide sequence ID" value="NZ_PDVP01000006.1"/>
</dbReference>
<dbReference type="GO" id="GO:0003677">
    <property type="term" value="F:DNA binding"/>
    <property type="evidence" value="ECO:0007669"/>
    <property type="project" value="UniProtKB-KW"/>
</dbReference>
<dbReference type="GO" id="GO:0003700">
    <property type="term" value="F:DNA-binding transcription factor activity"/>
    <property type="evidence" value="ECO:0007669"/>
    <property type="project" value="InterPro"/>
</dbReference>
<dbReference type="AlphaFoldDB" id="A0A2G1QMR0"/>
<evidence type="ECO:0000256" key="4">
    <source>
        <dbReference type="ARBA" id="ARBA00023163"/>
    </source>
</evidence>
<dbReference type="PROSITE" id="PS50995">
    <property type="entry name" value="HTH_MARR_2"/>
    <property type="match status" value="1"/>
</dbReference>
<dbReference type="PANTHER" id="PTHR42756:SF1">
    <property type="entry name" value="TRANSCRIPTIONAL REPRESSOR OF EMRAB OPERON"/>
    <property type="match status" value="1"/>
</dbReference>
<protein>
    <recommendedName>
        <fullName evidence="6">HTH-type transcriptional regulator SarZ</fullName>
    </recommendedName>
    <alternativeName>
        <fullName evidence="7">Staphylococcal accessory regulator Z</fullName>
    </alternativeName>
</protein>
<comment type="caution">
    <text evidence="9">The sequence shown here is derived from an EMBL/GenBank/DDBJ whole genome shotgun (WGS) entry which is preliminary data.</text>
</comment>
<evidence type="ECO:0000256" key="2">
    <source>
        <dbReference type="ARBA" id="ARBA00023015"/>
    </source>
</evidence>
<dbReference type="Proteomes" id="UP000221168">
    <property type="component" value="Unassembled WGS sequence"/>
</dbReference>
<evidence type="ECO:0000256" key="7">
    <source>
        <dbReference type="ARBA" id="ARBA00047207"/>
    </source>
</evidence>
<gene>
    <name evidence="9" type="ORF">CSC94_11930</name>
</gene>
<dbReference type="InterPro" id="IPR000835">
    <property type="entry name" value="HTH_MarR-typ"/>
</dbReference>
<evidence type="ECO:0000313" key="10">
    <source>
        <dbReference type="Proteomes" id="UP000221168"/>
    </source>
</evidence>
<sequence>MTSSGKTPPFPERRRLEDRVSFLTHRINARLVQICNPVIAPYNLDLYSSRIIVALAEMEAMKVGELVDLMALPQSTMSHQLKRLEKDGYVLRTRSDTDNRTVVITLTEKGKSVAETCNRLSDLVLSYVSSELSREEIETLSALLQRVFSSLPSEISDRL</sequence>
<evidence type="ECO:0000256" key="6">
    <source>
        <dbReference type="ARBA" id="ARBA00047188"/>
    </source>
</evidence>
<comment type="similarity">
    <text evidence="5">Belongs to the SarZ family.</text>
</comment>
<dbReference type="EMBL" id="PDVP01000006">
    <property type="protein sequence ID" value="PHP66806.1"/>
    <property type="molecule type" value="Genomic_DNA"/>
</dbReference>
<dbReference type="SMART" id="SM00347">
    <property type="entry name" value="HTH_MARR"/>
    <property type="match status" value="1"/>
</dbReference>
<dbReference type="Gene3D" id="1.10.10.10">
    <property type="entry name" value="Winged helix-like DNA-binding domain superfamily/Winged helix DNA-binding domain"/>
    <property type="match status" value="1"/>
</dbReference>
<reference evidence="9 10" key="1">
    <citation type="submission" date="2017-10" db="EMBL/GenBank/DDBJ databases">
        <title>Sedimentibacterium mangrovi gen. nov., sp. nov., a novel member of family Phyllobacteriacea isolated from mangrove sediment.</title>
        <authorList>
            <person name="Liao H."/>
            <person name="Tian Y."/>
        </authorList>
    </citation>
    <scope>NUCLEOTIDE SEQUENCE [LARGE SCALE GENOMIC DNA]</scope>
    <source>
        <strain evidence="9 10">X9-2-2</strain>
    </source>
</reference>
<dbReference type="SUPFAM" id="SSF46785">
    <property type="entry name" value="Winged helix' DNA-binding domain"/>
    <property type="match status" value="1"/>
</dbReference>
<evidence type="ECO:0000256" key="3">
    <source>
        <dbReference type="ARBA" id="ARBA00023125"/>
    </source>
</evidence>
<keyword evidence="3" id="KW-0238">DNA-binding</keyword>
<evidence type="ECO:0000313" key="9">
    <source>
        <dbReference type="EMBL" id="PHP66806.1"/>
    </source>
</evidence>
<dbReference type="OrthoDB" id="2287011at2"/>
<name>A0A2G1QMR0_9HYPH</name>
<dbReference type="CDD" id="cd00090">
    <property type="entry name" value="HTH_ARSR"/>
    <property type="match status" value="1"/>
</dbReference>
<evidence type="ECO:0000256" key="1">
    <source>
        <dbReference type="ARBA" id="ARBA00004496"/>
    </source>
</evidence>
<keyword evidence="10" id="KW-1185">Reference proteome</keyword>
<dbReference type="Pfam" id="PF22381">
    <property type="entry name" value="Staph_reg_Sar_Rot"/>
    <property type="match status" value="1"/>
</dbReference>
<comment type="subcellular location">
    <subcellularLocation>
        <location evidence="1">Cytoplasm</location>
    </subcellularLocation>
</comment>
<dbReference type="InterPro" id="IPR055166">
    <property type="entry name" value="Transc_reg_Sar_Rot_HTH"/>
</dbReference>
<keyword evidence="4" id="KW-0804">Transcription</keyword>
<dbReference type="PRINTS" id="PR00598">
    <property type="entry name" value="HTHMARR"/>
</dbReference>
<dbReference type="InterPro" id="IPR011991">
    <property type="entry name" value="ArsR-like_HTH"/>
</dbReference>
<accession>A0A2G1QMR0</accession>
<keyword evidence="2" id="KW-0805">Transcription regulation</keyword>
<proteinExistence type="inferred from homology"/>
<evidence type="ECO:0000256" key="5">
    <source>
        <dbReference type="ARBA" id="ARBA00046337"/>
    </source>
</evidence>
<feature type="domain" description="HTH marR-type" evidence="8">
    <location>
        <begin position="17"/>
        <end position="149"/>
    </location>
</feature>